<dbReference type="Gene3D" id="3.90.550.10">
    <property type="entry name" value="Spore Coat Polysaccharide Biosynthesis Protein SpsA, Chain A"/>
    <property type="match status" value="1"/>
</dbReference>
<dbReference type="Proteomes" id="UP001279553">
    <property type="component" value="Unassembled WGS sequence"/>
</dbReference>
<evidence type="ECO:0000256" key="1">
    <source>
        <dbReference type="ARBA" id="ARBA00004429"/>
    </source>
</evidence>
<keyword evidence="9 12" id="KW-0812">Transmembrane</keyword>
<comment type="caution">
    <text evidence="14">The sequence shown here is derived from an EMBL/GenBank/DDBJ whole genome shotgun (WGS) entry which is preliminary data.</text>
</comment>
<feature type="domain" description="Glycosyltransferase 2-like" evidence="13">
    <location>
        <begin position="209"/>
        <end position="426"/>
    </location>
</feature>
<keyword evidence="10 12" id="KW-1133">Transmembrane helix</keyword>
<feature type="transmembrane region" description="Helical" evidence="12">
    <location>
        <begin position="412"/>
        <end position="435"/>
    </location>
</feature>
<feature type="transmembrane region" description="Helical" evidence="12">
    <location>
        <begin position="455"/>
        <end position="486"/>
    </location>
</feature>
<sequence length="576" mass="62547">MDASTMNLPDDRLGAPPAALRGRRALVLALNLISYVLLGVMMVRVLGGDGLSIPALCFLLLFLLGLPWTLLGFWNAVIGFVIARLVTDPARYTNPALARTALDAPITAMTAICLMIRHEDVTPCFARLGAMIDDIDASGAGDHFTFHVLSDSQLPDAIADEAAAFARLRDGRNRPDAIIYRRREANTGFKAGNMRAFATTARDTHDYMIVLDADSMMSADAMLRLVRVMQANDRLGILQSLVVGRPAASGFARIFQFGMRHAMRMQTVGTAWWQGPSGPFWGHNAIIRLRPFVDCCDLPVIPGRGPLRGDLLSHDQVEAVLMRIAGYEVRVIADEFGSSEENPPDILEFIKRDLRWCQGNMQYIHLMRLPGLQPMGRFQLINAIMMYVGAPLNFLMLMSGLAIAFTGTGRGFATGLAFALYLIVMAMIFAPRLLGVVDVLLRPGASRRYGGRGRLLTGVIIDLVFSLCLGSIMLVIQALFMLSLALGRRAGWQAQNRAARRIGLAAFARTLWPVMLYGAFAGLVLAAVAPGALPWAVPTIGPCLAVVPFAALSAQPGIGAWLARHHVCAIPEEVAS</sequence>
<keyword evidence="6" id="KW-0997">Cell inner membrane</keyword>
<keyword evidence="5" id="KW-1003">Cell membrane</keyword>
<dbReference type="GO" id="GO:0005886">
    <property type="term" value="C:plasma membrane"/>
    <property type="evidence" value="ECO:0007669"/>
    <property type="project" value="UniProtKB-SubCell"/>
</dbReference>
<gene>
    <name evidence="14" type="primary">mdoH</name>
    <name evidence="14" type="ORF">SIL87_10425</name>
</gene>
<dbReference type="InterPro" id="IPR050321">
    <property type="entry name" value="Glycosyltr_2/OpgH_subfam"/>
</dbReference>
<feature type="transmembrane region" description="Helical" evidence="12">
    <location>
        <begin position="58"/>
        <end position="83"/>
    </location>
</feature>
<evidence type="ECO:0000256" key="10">
    <source>
        <dbReference type="ARBA" id="ARBA00022989"/>
    </source>
</evidence>
<feature type="transmembrane region" description="Helical" evidence="12">
    <location>
        <begin position="384"/>
        <end position="405"/>
    </location>
</feature>
<feature type="transmembrane region" description="Helical" evidence="12">
    <location>
        <begin position="506"/>
        <end position="529"/>
    </location>
</feature>
<dbReference type="SUPFAM" id="SSF53448">
    <property type="entry name" value="Nucleotide-diphospho-sugar transferases"/>
    <property type="match status" value="1"/>
</dbReference>
<keyword evidence="11 12" id="KW-0472">Membrane</keyword>
<evidence type="ECO:0000256" key="3">
    <source>
        <dbReference type="ARBA" id="ARBA00009337"/>
    </source>
</evidence>
<evidence type="ECO:0000256" key="7">
    <source>
        <dbReference type="ARBA" id="ARBA00022676"/>
    </source>
</evidence>
<comment type="subcellular location">
    <subcellularLocation>
        <location evidence="1">Cell inner membrane</location>
        <topology evidence="1">Multi-pass membrane protein</topology>
    </subcellularLocation>
</comment>
<feature type="transmembrane region" description="Helical" evidence="12">
    <location>
        <begin position="535"/>
        <end position="554"/>
    </location>
</feature>
<keyword evidence="7 14" id="KW-0328">Glycosyltransferase</keyword>
<evidence type="ECO:0000256" key="12">
    <source>
        <dbReference type="SAM" id="Phobius"/>
    </source>
</evidence>
<proteinExistence type="inferred from homology"/>
<evidence type="ECO:0000256" key="5">
    <source>
        <dbReference type="ARBA" id="ARBA00022475"/>
    </source>
</evidence>
<dbReference type="InterPro" id="IPR001173">
    <property type="entry name" value="Glyco_trans_2-like"/>
</dbReference>
<evidence type="ECO:0000256" key="9">
    <source>
        <dbReference type="ARBA" id="ARBA00022692"/>
    </source>
</evidence>
<dbReference type="NCBIfam" id="NF003962">
    <property type="entry name" value="PRK05454.2-5"/>
    <property type="match status" value="1"/>
</dbReference>
<evidence type="ECO:0000259" key="13">
    <source>
        <dbReference type="Pfam" id="PF13632"/>
    </source>
</evidence>
<evidence type="ECO:0000256" key="11">
    <source>
        <dbReference type="ARBA" id="ARBA00023136"/>
    </source>
</evidence>
<accession>A0AAW9DQA7</accession>
<dbReference type="Pfam" id="PF13632">
    <property type="entry name" value="Glyco_trans_2_3"/>
    <property type="match status" value="1"/>
</dbReference>
<dbReference type="NCBIfam" id="NF003958">
    <property type="entry name" value="PRK05454.2-1"/>
    <property type="match status" value="1"/>
</dbReference>
<dbReference type="PANTHER" id="PTHR43867">
    <property type="entry name" value="CELLULOSE SYNTHASE CATALYTIC SUBUNIT A [UDP-FORMING]"/>
    <property type="match status" value="1"/>
</dbReference>
<name>A0AAW9DQA7_ACIAO</name>
<evidence type="ECO:0000313" key="14">
    <source>
        <dbReference type="EMBL" id="MDX5931180.1"/>
    </source>
</evidence>
<keyword evidence="15" id="KW-1185">Reference proteome</keyword>
<evidence type="ECO:0000256" key="4">
    <source>
        <dbReference type="ARBA" id="ARBA00020585"/>
    </source>
</evidence>
<evidence type="ECO:0000313" key="15">
    <source>
        <dbReference type="Proteomes" id="UP001279553"/>
    </source>
</evidence>
<keyword evidence="8 14" id="KW-0808">Transferase</keyword>
<dbReference type="AlphaFoldDB" id="A0AAW9DQA7"/>
<dbReference type="PANTHER" id="PTHR43867:SF5">
    <property type="entry name" value="GLUCANS BIOSYNTHESIS GLUCOSYLTRANSFERASE H"/>
    <property type="match status" value="1"/>
</dbReference>
<evidence type="ECO:0000256" key="6">
    <source>
        <dbReference type="ARBA" id="ARBA00022519"/>
    </source>
</evidence>
<feature type="transmembrane region" description="Helical" evidence="12">
    <location>
        <begin position="25"/>
        <end position="46"/>
    </location>
</feature>
<protein>
    <recommendedName>
        <fullName evidence="4">Glucans biosynthesis glucosyltransferase H</fullName>
    </recommendedName>
</protein>
<dbReference type="GO" id="GO:0016758">
    <property type="term" value="F:hexosyltransferase activity"/>
    <property type="evidence" value="ECO:0007669"/>
    <property type="project" value="TreeGrafter"/>
</dbReference>
<reference evidence="14 15" key="1">
    <citation type="submission" date="2023-11" db="EMBL/GenBank/DDBJ databases">
        <title>MicrobeMod: A computational toolkit for identifying prokaryotic methylation and restriction-modification with nanopore sequencing.</title>
        <authorList>
            <person name="Crits-Christoph A."/>
            <person name="Kang S.C."/>
            <person name="Lee H."/>
            <person name="Ostrov N."/>
        </authorList>
    </citation>
    <scope>NUCLEOTIDE SEQUENCE [LARGE SCALE GENOMIC DNA]</scope>
    <source>
        <strain evidence="14 15">DSMZ 700</strain>
    </source>
</reference>
<comment type="pathway">
    <text evidence="2">Glycan metabolism; osmoregulated periplasmic glucan (OPG) biosynthesis.</text>
</comment>
<evidence type="ECO:0000256" key="8">
    <source>
        <dbReference type="ARBA" id="ARBA00022679"/>
    </source>
</evidence>
<dbReference type="InterPro" id="IPR029044">
    <property type="entry name" value="Nucleotide-diphossugar_trans"/>
</dbReference>
<dbReference type="EMBL" id="JAWXYB010000018">
    <property type="protein sequence ID" value="MDX5931180.1"/>
    <property type="molecule type" value="Genomic_DNA"/>
</dbReference>
<evidence type="ECO:0000256" key="2">
    <source>
        <dbReference type="ARBA" id="ARBA00005001"/>
    </source>
</evidence>
<organism evidence="14 15">
    <name type="scientific">Acidiphilium acidophilum</name>
    <name type="common">Thiobacillus acidophilus</name>
    <dbReference type="NCBI Taxonomy" id="76588"/>
    <lineage>
        <taxon>Bacteria</taxon>
        <taxon>Pseudomonadati</taxon>
        <taxon>Pseudomonadota</taxon>
        <taxon>Alphaproteobacteria</taxon>
        <taxon>Acetobacterales</taxon>
        <taxon>Acidocellaceae</taxon>
        <taxon>Acidiphilium</taxon>
    </lineage>
</organism>
<comment type="similarity">
    <text evidence="3">Belongs to the glycosyltransferase 2 family. OpgH subfamily.</text>
</comment>